<proteinExistence type="predicted"/>
<keyword evidence="1" id="KW-1133">Transmembrane helix</keyword>
<keyword evidence="1" id="KW-0812">Transmembrane</keyword>
<dbReference type="EMBL" id="CP003349">
    <property type="protein sequence ID" value="AFD05285.1"/>
    <property type="molecule type" value="Genomic_DNA"/>
</dbReference>
<gene>
    <name evidence="2" type="ordered locus">Solca_0130</name>
</gene>
<dbReference type="RefSeq" id="WP_014678513.1">
    <property type="nucleotide sequence ID" value="NC_017770.1"/>
</dbReference>
<feature type="transmembrane region" description="Helical" evidence="1">
    <location>
        <begin position="254"/>
        <end position="272"/>
    </location>
</feature>
<name>H8KXI9_SOLCM</name>
<keyword evidence="1" id="KW-0472">Membrane</keyword>
<protein>
    <submittedName>
        <fullName evidence="2">Uncharacterized protein</fullName>
    </submittedName>
</protein>
<evidence type="ECO:0000256" key="1">
    <source>
        <dbReference type="SAM" id="Phobius"/>
    </source>
</evidence>
<dbReference type="Proteomes" id="UP000007590">
    <property type="component" value="Chromosome"/>
</dbReference>
<organism evidence="2 3">
    <name type="scientific">Solitalea canadensis (strain ATCC 29591 / DSM 3403 / JCM 21819 / LMG 8368 / NBRC 15130 / NCIMB 12057 / USAM 9D)</name>
    <name type="common">Flexibacter canadensis</name>
    <dbReference type="NCBI Taxonomy" id="929556"/>
    <lineage>
        <taxon>Bacteria</taxon>
        <taxon>Pseudomonadati</taxon>
        <taxon>Bacteroidota</taxon>
        <taxon>Sphingobacteriia</taxon>
        <taxon>Sphingobacteriales</taxon>
        <taxon>Sphingobacteriaceae</taxon>
        <taxon>Solitalea</taxon>
    </lineage>
</organism>
<keyword evidence="3" id="KW-1185">Reference proteome</keyword>
<dbReference type="KEGG" id="scn:Solca_0130"/>
<dbReference type="HOGENOM" id="CLU_949632_0_0_10"/>
<sequence>MVYIEEHSAYLQRLKQSPLAPLLNEILYEPVANYSLETHNANEVAVSLIICVKTNNKVHAEQILNQFSKRKINKESHWIYDNFIVFSLVCAVHKFNLPVHWIRETINVTYSQANPIDKKIKDTFRNILTGNYNSKGDYHQISLVYQFLAKNENPDDNRINEMYIELWEATFPFTEDDFINVISLKAIEIAFLKKALLSPDRFILMENFIPNFKKRTEILANISSWLLIAFITIVSFYILWLIYEKNSYPLLSKVLFFLLSISGFGVSIFWGWKKGLSRFIITFINKTFGYPSE</sequence>
<reference evidence="2" key="1">
    <citation type="submission" date="2012-02" db="EMBL/GenBank/DDBJ databases">
        <title>The complete genome of Solitalea canadensis DSM 3403.</title>
        <authorList>
            <consortium name="US DOE Joint Genome Institute (JGI-PGF)"/>
            <person name="Lucas S."/>
            <person name="Copeland A."/>
            <person name="Lapidus A."/>
            <person name="Glavina del Rio T."/>
            <person name="Dalin E."/>
            <person name="Tice H."/>
            <person name="Bruce D."/>
            <person name="Goodwin L."/>
            <person name="Pitluck S."/>
            <person name="Peters L."/>
            <person name="Ovchinnikova G."/>
            <person name="Lu M."/>
            <person name="Kyrpides N."/>
            <person name="Mavromatis K."/>
            <person name="Ivanova N."/>
            <person name="Brettin T."/>
            <person name="Detter J.C."/>
            <person name="Han C."/>
            <person name="Larimer F."/>
            <person name="Land M."/>
            <person name="Hauser L."/>
            <person name="Markowitz V."/>
            <person name="Cheng J.-F."/>
            <person name="Hugenholtz P."/>
            <person name="Woyke T."/>
            <person name="Wu D."/>
            <person name="Spring S."/>
            <person name="Schroeder M."/>
            <person name="Kopitz M."/>
            <person name="Brambilla E."/>
            <person name="Klenk H.-P."/>
            <person name="Eisen J.A."/>
        </authorList>
    </citation>
    <scope>NUCLEOTIDE SEQUENCE</scope>
    <source>
        <strain evidence="2">DSM 3403</strain>
    </source>
</reference>
<accession>H8KXI9</accession>
<feature type="transmembrane region" description="Helical" evidence="1">
    <location>
        <begin position="218"/>
        <end position="242"/>
    </location>
</feature>
<dbReference type="AlphaFoldDB" id="H8KXI9"/>
<evidence type="ECO:0000313" key="2">
    <source>
        <dbReference type="EMBL" id="AFD05285.1"/>
    </source>
</evidence>
<evidence type="ECO:0000313" key="3">
    <source>
        <dbReference type="Proteomes" id="UP000007590"/>
    </source>
</evidence>